<feature type="chain" id="PRO_5004788050" evidence="8">
    <location>
        <begin position="25"/>
        <end position="291"/>
    </location>
</feature>
<dbReference type="HOGENOM" id="CLU_061366_0_0_6"/>
<dbReference type="GO" id="GO:0008270">
    <property type="term" value="F:zinc ion binding"/>
    <property type="evidence" value="ECO:0007669"/>
    <property type="project" value="InterPro"/>
</dbReference>
<dbReference type="PANTHER" id="PTHR11705">
    <property type="entry name" value="PROTEASE FAMILY M14 CARBOXYPEPTIDASE A,B"/>
    <property type="match status" value="1"/>
</dbReference>
<dbReference type="GO" id="GO:0004181">
    <property type="term" value="F:metallocarboxypeptidase activity"/>
    <property type="evidence" value="ECO:0007669"/>
    <property type="project" value="InterPro"/>
</dbReference>
<keyword evidence="11" id="KW-1185">Reference proteome</keyword>
<name>W0DYH6_9GAMM</name>
<dbReference type="SMART" id="SM00631">
    <property type="entry name" value="Zn_pept"/>
    <property type="match status" value="1"/>
</dbReference>
<keyword evidence="10" id="KW-0121">Carboxypeptidase</keyword>
<dbReference type="STRING" id="717772.THIAE_09170"/>
<evidence type="ECO:0000256" key="8">
    <source>
        <dbReference type="SAM" id="SignalP"/>
    </source>
</evidence>
<evidence type="ECO:0000313" key="10">
    <source>
        <dbReference type="EMBL" id="AHF01906.1"/>
    </source>
</evidence>
<comment type="similarity">
    <text evidence="2 7">Belongs to the peptidase M14 family.</text>
</comment>
<evidence type="ECO:0000256" key="2">
    <source>
        <dbReference type="ARBA" id="ARBA00005988"/>
    </source>
</evidence>
<dbReference type="eggNOG" id="COG2866">
    <property type="taxonomic scope" value="Bacteria"/>
</dbReference>
<dbReference type="GO" id="GO:0005615">
    <property type="term" value="C:extracellular space"/>
    <property type="evidence" value="ECO:0007669"/>
    <property type="project" value="TreeGrafter"/>
</dbReference>
<keyword evidence="5" id="KW-0862">Zinc</keyword>
<evidence type="ECO:0000256" key="5">
    <source>
        <dbReference type="ARBA" id="ARBA00022833"/>
    </source>
</evidence>
<dbReference type="SUPFAM" id="SSF53187">
    <property type="entry name" value="Zn-dependent exopeptidases"/>
    <property type="match status" value="1"/>
</dbReference>
<accession>W0DYH6</accession>
<dbReference type="EMBL" id="CP007030">
    <property type="protein sequence ID" value="AHF01906.1"/>
    <property type="molecule type" value="Genomic_DNA"/>
</dbReference>
<feature type="active site" description="Proton donor/acceptor" evidence="7">
    <location>
        <position position="256"/>
    </location>
</feature>
<sequence length="291" mass="32922">MLMKPLLSLVIILLFAQLPTQAQADGKLDQASMLDYCQNWATKLRTITIEGCLALDLQTSHHSSVQGRALTHREFIPASDTRPKARVLIISGVHGDEFSAISIGYLWMQTMLANPEAIAHHWLFLPLANPDGLYRQPSTRTNANNVDLNRNFPTPDWDELAIKFWESHTRRNARRYPGPAAGSEPETQWQIEIIKTFQPDAIISIHAPYGLLDYDGPDFARPDRMGHLKLQQLGTFPGSLGRYAGEHLNIPVLTIELEAAGRLPNQQEIMQIWQDMVDWIDAKLETYEADF</sequence>
<dbReference type="AlphaFoldDB" id="W0DYH6"/>
<dbReference type="RefSeq" id="WP_006460855.1">
    <property type="nucleotide sequence ID" value="NZ_CP007030.1"/>
</dbReference>
<evidence type="ECO:0000256" key="4">
    <source>
        <dbReference type="ARBA" id="ARBA00022801"/>
    </source>
</evidence>
<evidence type="ECO:0000259" key="9">
    <source>
        <dbReference type="PROSITE" id="PS52035"/>
    </source>
</evidence>
<proteinExistence type="inferred from homology"/>
<dbReference type="InParanoid" id="W0DYH6"/>
<feature type="domain" description="Peptidase M14" evidence="9">
    <location>
        <begin position="29"/>
        <end position="287"/>
    </location>
</feature>
<dbReference type="GO" id="GO:0006508">
    <property type="term" value="P:proteolysis"/>
    <property type="evidence" value="ECO:0007669"/>
    <property type="project" value="UniProtKB-KW"/>
</dbReference>
<keyword evidence="8" id="KW-0732">Signal</keyword>
<dbReference type="PROSITE" id="PS52035">
    <property type="entry name" value="PEPTIDASE_M14"/>
    <property type="match status" value="1"/>
</dbReference>
<dbReference type="Proteomes" id="UP000005380">
    <property type="component" value="Chromosome"/>
</dbReference>
<feature type="signal peptide" evidence="8">
    <location>
        <begin position="1"/>
        <end position="24"/>
    </location>
</feature>
<gene>
    <name evidence="10" type="ORF">THIAE_09170</name>
</gene>
<evidence type="ECO:0000256" key="6">
    <source>
        <dbReference type="ARBA" id="ARBA00023049"/>
    </source>
</evidence>
<dbReference type="PANTHER" id="PTHR11705:SF143">
    <property type="entry name" value="SLL0236 PROTEIN"/>
    <property type="match status" value="1"/>
</dbReference>
<organism evidence="10 11">
    <name type="scientific">Thiomicrospira aerophila AL3</name>
    <dbReference type="NCBI Taxonomy" id="717772"/>
    <lineage>
        <taxon>Bacteria</taxon>
        <taxon>Pseudomonadati</taxon>
        <taxon>Pseudomonadota</taxon>
        <taxon>Gammaproteobacteria</taxon>
        <taxon>Thiotrichales</taxon>
        <taxon>Piscirickettsiaceae</taxon>
        <taxon>Thiomicrospira</taxon>
    </lineage>
</organism>
<comment type="cofactor">
    <cofactor evidence="1">
        <name>Zn(2+)</name>
        <dbReference type="ChEBI" id="CHEBI:29105"/>
    </cofactor>
</comment>
<evidence type="ECO:0000256" key="7">
    <source>
        <dbReference type="PROSITE-ProRule" id="PRU01379"/>
    </source>
</evidence>
<reference evidence="10 11" key="1">
    <citation type="submission" date="2013-12" db="EMBL/GenBank/DDBJ databases">
        <authorList>
            <consortium name="DOE Joint Genome Institute"/>
            <person name="Kappler U."/>
            <person name="Huntemann M."/>
            <person name="Han J."/>
            <person name="Chen A."/>
            <person name="Kyrpides N."/>
            <person name="Mavromatis K."/>
            <person name="Markowitz V."/>
            <person name="Palaniappan K."/>
            <person name="Ivanova N."/>
            <person name="Schaumberg A."/>
            <person name="Pati A."/>
            <person name="Liolios K."/>
            <person name="Nordberg H.P."/>
            <person name="Cantor M.N."/>
            <person name="Hua S.X."/>
            <person name="Woyke T."/>
        </authorList>
    </citation>
    <scope>NUCLEOTIDE SEQUENCE [LARGE SCALE GENOMIC DNA]</scope>
    <source>
        <strain evidence="11">AL2</strain>
    </source>
</reference>
<evidence type="ECO:0000313" key="11">
    <source>
        <dbReference type="Proteomes" id="UP000005380"/>
    </source>
</evidence>
<evidence type="ECO:0000256" key="3">
    <source>
        <dbReference type="ARBA" id="ARBA00022670"/>
    </source>
</evidence>
<keyword evidence="4" id="KW-0378">Hydrolase</keyword>
<protein>
    <submittedName>
        <fullName evidence="10">Carboxypeptidase</fullName>
    </submittedName>
</protein>
<dbReference type="OrthoDB" id="9779324at2"/>
<dbReference type="InterPro" id="IPR000834">
    <property type="entry name" value="Peptidase_M14"/>
</dbReference>
<keyword evidence="3" id="KW-0645">Protease</keyword>
<dbReference type="Pfam" id="PF00246">
    <property type="entry name" value="Peptidase_M14"/>
    <property type="match status" value="1"/>
</dbReference>
<keyword evidence="6" id="KW-0482">Metalloprotease</keyword>
<evidence type="ECO:0000256" key="1">
    <source>
        <dbReference type="ARBA" id="ARBA00001947"/>
    </source>
</evidence>
<dbReference type="KEGG" id="tao:THIAE_09170"/>
<dbReference type="Gene3D" id="3.40.630.10">
    <property type="entry name" value="Zn peptidases"/>
    <property type="match status" value="1"/>
</dbReference>